<accession>A0ACC3MDE2</accession>
<dbReference type="Proteomes" id="UP001281147">
    <property type="component" value="Unassembled WGS sequence"/>
</dbReference>
<comment type="caution">
    <text evidence="1">The sequence shown here is derived from an EMBL/GenBank/DDBJ whole genome shotgun (WGS) entry which is preliminary data.</text>
</comment>
<proteinExistence type="predicted"/>
<protein>
    <submittedName>
        <fullName evidence="1">Uncharacterized protein</fullName>
    </submittedName>
</protein>
<reference evidence="1" key="1">
    <citation type="submission" date="2023-07" db="EMBL/GenBank/DDBJ databases">
        <title>Black Yeasts Isolated from many extreme environments.</title>
        <authorList>
            <person name="Coleine C."/>
            <person name="Stajich J.E."/>
            <person name="Selbmann L."/>
        </authorList>
    </citation>
    <scope>NUCLEOTIDE SEQUENCE</scope>
    <source>
        <strain evidence="1">CCFEE 5714</strain>
    </source>
</reference>
<sequence>MVLCRNASIPPNGAFSTTCELMAHPYQSWRLETLCPRCEYVRARLMNRIDSMQGIKYDEEKWKVSYGMPAHGKDFWGRKAEERENLTKDMGKKKRKSVRFSWRRSKQDATTGE</sequence>
<keyword evidence="2" id="KW-1185">Reference proteome</keyword>
<gene>
    <name evidence="1" type="ORF">LTR37_019678</name>
</gene>
<evidence type="ECO:0000313" key="2">
    <source>
        <dbReference type="Proteomes" id="UP001281147"/>
    </source>
</evidence>
<evidence type="ECO:0000313" key="1">
    <source>
        <dbReference type="EMBL" id="KAK3686573.1"/>
    </source>
</evidence>
<organism evidence="1 2">
    <name type="scientific">Vermiconidia calcicola</name>
    <dbReference type="NCBI Taxonomy" id="1690605"/>
    <lineage>
        <taxon>Eukaryota</taxon>
        <taxon>Fungi</taxon>
        <taxon>Dikarya</taxon>
        <taxon>Ascomycota</taxon>
        <taxon>Pezizomycotina</taxon>
        <taxon>Dothideomycetes</taxon>
        <taxon>Dothideomycetidae</taxon>
        <taxon>Mycosphaerellales</taxon>
        <taxon>Extremaceae</taxon>
        <taxon>Vermiconidia</taxon>
    </lineage>
</organism>
<dbReference type="EMBL" id="JAUTXU010000312">
    <property type="protein sequence ID" value="KAK3686573.1"/>
    <property type="molecule type" value="Genomic_DNA"/>
</dbReference>
<name>A0ACC3MDE2_9PEZI</name>